<dbReference type="InterPro" id="IPR024019">
    <property type="entry name" value="CHP04096"/>
</dbReference>
<dbReference type="OrthoDB" id="224775at2"/>
<dbReference type="SUPFAM" id="SSF53335">
    <property type="entry name" value="S-adenosyl-L-methionine-dependent methyltransferases"/>
    <property type="match status" value="1"/>
</dbReference>
<feature type="compositionally biased region" description="Polar residues" evidence="1">
    <location>
        <begin position="642"/>
        <end position="656"/>
    </location>
</feature>
<reference evidence="2 3" key="1">
    <citation type="submission" date="2016-11" db="EMBL/GenBank/DDBJ databases">
        <authorList>
            <person name="Jaros S."/>
            <person name="Januszkiewicz K."/>
            <person name="Wedrychowicz H."/>
        </authorList>
    </citation>
    <scope>NUCLEOTIDE SEQUENCE [LARGE SCALE GENOMIC DNA]</scope>
    <source>
        <strain evidence="2 3">DSM 22153</strain>
    </source>
</reference>
<name>A0A1M7L772_9HYPH</name>
<dbReference type="GO" id="GO:0032259">
    <property type="term" value="P:methylation"/>
    <property type="evidence" value="ECO:0007669"/>
    <property type="project" value="UniProtKB-KW"/>
</dbReference>
<dbReference type="InterPro" id="IPR029063">
    <property type="entry name" value="SAM-dependent_MTases_sf"/>
</dbReference>
<dbReference type="STRING" id="735517.SAMN05444272_3085"/>
<keyword evidence="3" id="KW-1185">Reference proteome</keyword>
<gene>
    <name evidence="2" type="ORF">SAMN05444272_3085</name>
</gene>
<organism evidence="2 3">
    <name type="scientific">Roseibium suaedae</name>
    <dbReference type="NCBI Taxonomy" id="735517"/>
    <lineage>
        <taxon>Bacteria</taxon>
        <taxon>Pseudomonadati</taxon>
        <taxon>Pseudomonadota</taxon>
        <taxon>Alphaproteobacteria</taxon>
        <taxon>Hyphomicrobiales</taxon>
        <taxon>Stappiaceae</taxon>
        <taxon>Roseibium</taxon>
    </lineage>
</organism>
<dbReference type="Proteomes" id="UP000186002">
    <property type="component" value="Unassembled WGS sequence"/>
</dbReference>
<dbReference type="GO" id="GO:0008168">
    <property type="term" value="F:methyltransferase activity"/>
    <property type="evidence" value="ECO:0007669"/>
    <property type="project" value="UniProtKB-KW"/>
</dbReference>
<dbReference type="EMBL" id="FRBW01000003">
    <property type="protein sequence ID" value="SHM73382.1"/>
    <property type="molecule type" value="Genomic_DNA"/>
</dbReference>
<evidence type="ECO:0000313" key="2">
    <source>
        <dbReference type="EMBL" id="SHM73382.1"/>
    </source>
</evidence>
<dbReference type="AlphaFoldDB" id="A0A1M7L772"/>
<dbReference type="Pfam" id="PF13489">
    <property type="entry name" value="Methyltransf_23"/>
    <property type="match status" value="1"/>
</dbReference>
<proteinExistence type="predicted"/>
<dbReference type="NCBIfam" id="TIGR04096">
    <property type="entry name" value="dnd_rel_methyl"/>
    <property type="match status" value="1"/>
</dbReference>
<keyword evidence="2" id="KW-0808">Transferase</keyword>
<evidence type="ECO:0000313" key="3">
    <source>
        <dbReference type="Proteomes" id="UP000186002"/>
    </source>
</evidence>
<protein>
    <submittedName>
        <fullName evidence="2">DNA phosphorothioation-associated putative methyltransferase</fullName>
    </submittedName>
</protein>
<evidence type="ECO:0000256" key="1">
    <source>
        <dbReference type="SAM" id="MobiDB-lite"/>
    </source>
</evidence>
<feature type="region of interest" description="Disordered" evidence="1">
    <location>
        <begin position="633"/>
        <end position="656"/>
    </location>
</feature>
<accession>A0A1M7L772</accession>
<keyword evidence="2" id="KW-0489">Methyltransferase</keyword>
<sequence>MSGGQGMNDKRKHPTVGKRVGGWLYVHRSALSRLPEEIGRKVRDAESVSQATDWNVVKIRSEAVGLLTYADFDEHPFPALLHSASVELTAGTTKSIDYSTRENPPILHRKELLLLPEDPRIPRFAALTRAAEGHGLFSEPTKIGTKKAWSDKIDAAGLVLDGHALRERGAQTRTVHRFKTAIQRSGLSQPINLMLRFGMADRSTSIFDYGCGRGSDVGILRENGYQVFGWDPVHAPDGERRKADIVNLGFVLNVIEDPHERLETLKAAWSFARNGIVVSVMSAGKTDTTKLQPYGDGFLSGWDTFQKYFTQDELRRLLSEVTGEPPVNFAPGIVAAFRDKDLEQRVLFRRKSRSVALGMNVSIPPRTHIPQTKKSRPVIRDVLREELEELWRLVIELGRSPGPEEMPDDLVAAISGKGFRVEAAVSESLAAFGDETTLEAAAAARREDLLVHFAVGLFPGAVKYGELPISIRRDVRAFFGSHANVLSQARSVLTEIGNVNTLIDAAVKASSDVVGSLSEDGTFYMSMDSERSLPVPLRIMIGCAEILDKSFMTSDFLIVDLKTRYIKGIRCDDISRPIPKIVEEFHVHLGKAASSRKYPRDKALYLKSKYLPASEEKRDLQLKIDENLRKTGLVDENGKGPSHSQLSIIFSQSHSN</sequence>